<keyword evidence="3" id="KW-1185">Reference proteome</keyword>
<feature type="domain" description="Integrase zinc-binding" evidence="1">
    <location>
        <begin position="2"/>
        <end position="40"/>
    </location>
</feature>
<proteinExistence type="predicted"/>
<dbReference type="Proteomes" id="UP000818029">
    <property type="component" value="Chromosome A03"/>
</dbReference>
<evidence type="ECO:0000259" key="1">
    <source>
        <dbReference type="Pfam" id="PF17921"/>
    </source>
</evidence>
<dbReference type="InterPro" id="IPR041588">
    <property type="entry name" value="Integrase_H2C2"/>
</dbReference>
<dbReference type="RefSeq" id="XP_016681366.1">
    <property type="nucleotide sequence ID" value="XM_016825877.1"/>
</dbReference>
<dbReference type="InterPro" id="IPR056924">
    <property type="entry name" value="SH3_Tf2-1"/>
</dbReference>
<dbReference type="PANTHER" id="PTHR46148">
    <property type="entry name" value="CHROMO DOMAIN-CONTAINING PROTEIN"/>
    <property type="match status" value="1"/>
</dbReference>
<name>A0A1U8ITG9_GOSHI</name>
<reference evidence="4" key="2">
    <citation type="submission" date="2025-08" db="UniProtKB">
        <authorList>
            <consortium name="RefSeq"/>
        </authorList>
    </citation>
    <scope>IDENTIFICATION</scope>
</reference>
<evidence type="ECO:0000313" key="3">
    <source>
        <dbReference type="Proteomes" id="UP000818029"/>
    </source>
</evidence>
<evidence type="ECO:0000259" key="2">
    <source>
        <dbReference type="Pfam" id="PF24626"/>
    </source>
</evidence>
<dbReference type="AlphaFoldDB" id="A0A1U8ITG9"/>
<dbReference type="Pfam" id="PF17921">
    <property type="entry name" value="Integrase_H2C2"/>
    <property type="match status" value="1"/>
</dbReference>
<dbReference type="Pfam" id="PF24626">
    <property type="entry name" value="SH3_Tf2-1"/>
    <property type="match status" value="1"/>
</dbReference>
<dbReference type="PaxDb" id="3635-A0A1U8ITG9"/>
<sequence>MHPGGNKMYQDLQVFYWWPWLKKDVVDFIGRCFVCQRVKAEYQPESDIYHWLSLCTKTVIRGVFRWLRLRHFMVGSVGLHFVGLTWRKRGIWVQIWFVKHKAKLICESLKVASNRHRSYARLRRQDTEYQVDDKVFLKVSPWKKVLSFGRKGKLSLRFIGPYELIERIGPVTD</sequence>
<accession>A0A1U8ITG9</accession>
<gene>
    <name evidence="4" type="primary">LOC107900183</name>
</gene>
<organism evidence="3 4">
    <name type="scientific">Gossypium hirsutum</name>
    <name type="common">Upland cotton</name>
    <name type="synonym">Gossypium mexicanum</name>
    <dbReference type="NCBI Taxonomy" id="3635"/>
    <lineage>
        <taxon>Eukaryota</taxon>
        <taxon>Viridiplantae</taxon>
        <taxon>Streptophyta</taxon>
        <taxon>Embryophyta</taxon>
        <taxon>Tracheophyta</taxon>
        <taxon>Spermatophyta</taxon>
        <taxon>Magnoliopsida</taxon>
        <taxon>eudicotyledons</taxon>
        <taxon>Gunneridae</taxon>
        <taxon>Pentapetalae</taxon>
        <taxon>rosids</taxon>
        <taxon>malvids</taxon>
        <taxon>Malvales</taxon>
        <taxon>Malvaceae</taxon>
        <taxon>Malvoideae</taxon>
        <taxon>Gossypium</taxon>
    </lineage>
</organism>
<feature type="domain" description="Tf2-1-like SH3-like" evidence="2">
    <location>
        <begin position="133"/>
        <end position="171"/>
    </location>
</feature>
<evidence type="ECO:0008006" key="5">
    <source>
        <dbReference type="Google" id="ProtNLM"/>
    </source>
</evidence>
<protein>
    <recommendedName>
        <fullName evidence="5">Integrase zinc-binding domain-containing protein</fullName>
    </recommendedName>
</protein>
<dbReference type="PANTHER" id="PTHR46148:SF44">
    <property type="entry name" value="GAG-POL POLYPROTEIN"/>
    <property type="match status" value="1"/>
</dbReference>
<dbReference type="KEGG" id="ghi:107900183"/>
<dbReference type="GeneID" id="107900183"/>
<evidence type="ECO:0000313" key="4">
    <source>
        <dbReference type="RefSeq" id="XP_016681366.1"/>
    </source>
</evidence>
<dbReference type="Gene3D" id="1.10.340.70">
    <property type="match status" value="1"/>
</dbReference>
<reference evidence="3" key="1">
    <citation type="journal article" date="2020" name="Nat. Genet.">
        <title>Genomic diversifications of five Gossypium allopolyploid species and their impact on cotton improvement.</title>
        <authorList>
            <person name="Chen Z.J."/>
            <person name="Sreedasyam A."/>
            <person name="Ando A."/>
            <person name="Song Q."/>
            <person name="De Santiago L.M."/>
            <person name="Hulse-Kemp A.M."/>
            <person name="Ding M."/>
            <person name="Ye W."/>
            <person name="Kirkbride R.C."/>
            <person name="Jenkins J."/>
            <person name="Plott C."/>
            <person name="Lovell J."/>
            <person name="Lin Y.M."/>
            <person name="Vaughn R."/>
            <person name="Liu B."/>
            <person name="Simpson S."/>
            <person name="Scheffler B.E."/>
            <person name="Wen L."/>
            <person name="Saski C.A."/>
            <person name="Grover C.E."/>
            <person name="Hu G."/>
            <person name="Conover J.L."/>
            <person name="Carlson J.W."/>
            <person name="Shu S."/>
            <person name="Boston L.B."/>
            <person name="Williams M."/>
            <person name="Peterson D.G."/>
            <person name="McGee K."/>
            <person name="Jones D.C."/>
            <person name="Wendel J.F."/>
            <person name="Stelly D.M."/>
            <person name="Grimwood J."/>
            <person name="Schmutz J."/>
        </authorList>
    </citation>
    <scope>NUCLEOTIDE SEQUENCE [LARGE SCALE GENOMIC DNA]</scope>
    <source>
        <strain evidence="3">cv. TM-1</strain>
    </source>
</reference>